<accession>A0ABT9VYP3</accession>
<dbReference type="PANTHER" id="PTHR30535:SF34">
    <property type="entry name" value="MOLYBDATE-BINDING PROTEIN MOLA"/>
    <property type="match status" value="1"/>
</dbReference>
<evidence type="ECO:0000256" key="2">
    <source>
        <dbReference type="SAM" id="SignalP"/>
    </source>
</evidence>
<evidence type="ECO:0000313" key="4">
    <source>
        <dbReference type="EMBL" id="MDQ0166116.1"/>
    </source>
</evidence>
<dbReference type="PANTHER" id="PTHR30535">
    <property type="entry name" value="VITAMIN B12-BINDING PROTEIN"/>
    <property type="match status" value="1"/>
</dbReference>
<evidence type="ECO:0000256" key="1">
    <source>
        <dbReference type="ARBA" id="ARBA00008814"/>
    </source>
</evidence>
<reference evidence="4 5" key="1">
    <citation type="submission" date="2023-07" db="EMBL/GenBank/DDBJ databases">
        <title>Genomic Encyclopedia of Type Strains, Phase IV (KMG-IV): sequencing the most valuable type-strain genomes for metagenomic binning, comparative biology and taxonomic classification.</title>
        <authorList>
            <person name="Goeker M."/>
        </authorList>
    </citation>
    <scope>NUCLEOTIDE SEQUENCE [LARGE SCALE GENOMIC DNA]</scope>
    <source>
        <strain evidence="4 5">DSM 12751</strain>
    </source>
</reference>
<dbReference type="InterPro" id="IPR050902">
    <property type="entry name" value="ABC_Transporter_SBP"/>
</dbReference>
<dbReference type="PROSITE" id="PS50983">
    <property type="entry name" value="FE_B12_PBP"/>
    <property type="match status" value="1"/>
</dbReference>
<comment type="caution">
    <text evidence="4">The sequence shown here is derived from an EMBL/GenBank/DDBJ whole genome shotgun (WGS) entry which is preliminary data.</text>
</comment>
<name>A0ABT9VYP3_9BACI</name>
<sequence>MIMNRLMKPSLWRRSGLALATAVIIFVTAACSGGTTTGSSSDSYPMTIDNCGREITIQEQPKNLYVIGGEAGTIVHAAGGADVVHTFSPLPNEPLGEATGPLGEANQAPIRTASEMSREMIVGADPDLLVTFGLSGFDPEDLEAVGIPTIVISGYCGGFGAGQSMIEDPIEGILEDIQLLGKVLGTEEQAQASITDIRTRIDAVKERVEQSAPAGLLTAPLYVNGPDSGIGGYGRRSMLHQQMEYLGLTNIFEGANERYFEPSIESFIDAAPDRIIALYMPGSTTEDEVQSILLERPDLSQVPAIVNENILAIDFFYSGHGTLAIDGLERIADLIVGVE</sequence>
<organism evidence="4 5">
    <name type="scientific">Caldalkalibacillus horti</name>
    <dbReference type="NCBI Taxonomy" id="77523"/>
    <lineage>
        <taxon>Bacteria</taxon>
        <taxon>Bacillati</taxon>
        <taxon>Bacillota</taxon>
        <taxon>Bacilli</taxon>
        <taxon>Bacillales</taxon>
        <taxon>Bacillaceae</taxon>
        <taxon>Caldalkalibacillus</taxon>
    </lineage>
</organism>
<gene>
    <name evidence="4" type="ORF">J2S11_002017</name>
</gene>
<evidence type="ECO:0000313" key="5">
    <source>
        <dbReference type="Proteomes" id="UP001235840"/>
    </source>
</evidence>
<dbReference type="PROSITE" id="PS51257">
    <property type="entry name" value="PROKAR_LIPOPROTEIN"/>
    <property type="match status" value="1"/>
</dbReference>
<feature type="signal peptide" evidence="2">
    <location>
        <begin position="1"/>
        <end position="29"/>
    </location>
</feature>
<feature type="domain" description="Fe/B12 periplasmic-binding" evidence="3">
    <location>
        <begin position="63"/>
        <end position="339"/>
    </location>
</feature>
<keyword evidence="5" id="KW-1185">Reference proteome</keyword>
<protein>
    <submittedName>
        <fullName evidence="4">Iron complex transport system substrate-binding protein</fullName>
    </submittedName>
</protein>
<feature type="chain" id="PRO_5046549474" evidence="2">
    <location>
        <begin position="30"/>
        <end position="339"/>
    </location>
</feature>
<keyword evidence="2" id="KW-0732">Signal</keyword>
<evidence type="ECO:0000259" key="3">
    <source>
        <dbReference type="PROSITE" id="PS50983"/>
    </source>
</evidence>
<dbReference type="EMBL" id="JAUSTY010000007">
    <property type="protein sequence ID" value="MDQ0166116.1"/>
    <property type="molecule type" value="Genomic_DNA"/>
</dbReference>
<dbReference type="Pfam" id="PF01497">
    <property type="entry name" value="Peripla_BP_2"/>
    <property type="match status" value="1"/>
</dbReference>
<proteinExistence type="inferred from homology"/>
<dbReference type="SUPFAM" id="SSF53807">
    <property type="entry name" value="Helical backbone' metal receptor"/>
    <property type="match status" value="1"/>
</dbReference>
<dbReference type="Proteomes" id="UP001235840">
    <property type="component" value="Unassembled WGS sequence"/>
</dbReference>
<dbReference type="Gene3D" id="3.40.50.1980">
    <property type="entry name" value="Nitrogenase molybdenum iron protein domain"/>
    <property type="match status" value="2"/>
</dbReference>
<dbReference type="RefSeq" id="WP_307394088.1">
    <property type="nucleotide sequence ID" value="NZ_BAAADK010000048.1"/>
</dbReference>
<dbReference type="InterPro" id="IPR002491">
    <property type="entry name" value="ABC_transptr_periplasmic_BD"/>
</dbReference>
<comment type="similarity">
    <text evidence="1">Belongs to the bacterial solute-binding protein 8 family.</text>
</comment>